<dbReference type="Proteomes" id="UP000323221">
    <property type="component" value="Unassembled WGS sequence"/>
</dbReference>
<dbReference type="RefSeq" id="WP_146356429.1">
    <property type="nucleotide sequence ID" value="NZ_JBFBFL010000002.1"/>
</dbReference>
<accession>A0A5M8QCZ5</accession>
<evidence type="ECO:0000256" key="12">
    <source>
        <dbReference type="SAM" id="MobiDB-lite"/>
    </source>
</evidence>
<feature type="transmembrane region" description="Helical" evidence="9">
    <location>
        <begin position="135"/>
        <end position="153"/>
    </location>
</feature>
<dbReference type="PRINTS" id="PR00781">
    <property type="entry name" value="LIPOSIGPTASE"/>
</dbReference>
<evidence type="ECO:0000256" key="9">
    <source>
        <dbReference type="HAMAP-Rule" id="MF_00161"/>
    </source>
</evidence>
<organism evidence="13 14">
    <name type="scientific">Agrococcus sediminis</name>
    <dbReference type="NCBI Taxonomy" id="2599924"/>
    <lineage>
        <taxon>Bacteria</taxon>
        <taxon>Bacillati</taxon>
        <taxon>Actinomycetota</taxon>
        <taxon>Actinomycetes</taxon>
        <taxon>Micrococcales</taxon>
        <taxon>Microbacteriaceae</taxon>
        <taxon>Agrococcus</taxon>
    </lineage>
</organism>
<gene>
    <name evidence="9 13" type="primary">lspA</name>
    <name evidence="13" type="ORF">FQ330_07565</name>
</gene>
<evidence type="ECO:0000256" key="2">
    <source>
        <dbReference type="ARBA" id="ARBA00022475"/>
    </source>
</evidence>
<dbReference type="OrthoDB" id="4308908at2"/>
<reference evidence="13 14" key="1">
    <citation type="submission" date="2019-08" db="EMBL/GenBank/DDBJ databases">
        <title>Agrococcus lahaulensis sp. nov., isolated from a cold desert of the Indian Himalayas.</title>
        <authorList>
            <person name="Qu J.H."/>
        </authorList>
    </citation>
    <scope>NUCLEOTIDE SEQUENCE [LARGE SCALE GENOMIC DNA]</scope>
    <source>
        <strain evidence="13 14">NS18</strain>
    </source>
</reference>
<dbReference type="EC" id="3.4.23.36" evidence="9"/>
<feature type="region of interest" description="Disordered" evidence="12">
    <location>
        <begin position="1"/>
        <end position="24"/>
    </location>
</feature>
<dbReference type="AlphaFoldDB" id="A0A5M8QCZ5"/>
<feature type="active site" evidence="9">
    <location>
        <position position="183"/>
    </location>
</feature>
<comment type="pathway">
    <text evidence="9">Protein modification; lipoprotein biosynthesis (signal peptide cleavage).</text>
</comment>
<keyword evidence="6 9" id="KW-0378">Hydrolase</keyword>
<evidence type="ECO:0000256" key="1">
    <source>
        <dbReference type="ARBA" id="ARBA00006139"/>
    </source>
</evidence>
<keyword evidence="3 9" id="KW-0645">Protease</keyword>
<evidence type="ECO:0000256" key="10">
    <source>
        <dbReference type="RuleBase" id="RU000594"/>
    </source>
</evidence>
<dbReference type="HAMAP" id="MF_00161">
    <property type="entry name" value="LspA"/>
    <property type="match status" value="1"/>
</dbReference>
<evidence type="ECO:0000256" key="7">
    <source>
        <dbReference type="ARBA" id="ARBA00022989"/>
    </source>
</evidence>
<evidence type="ECO:0000256" key="8">
    <source>
        <dbReference type="ARBA" id="ARBA00023136"/>
    </source>
</evidence>
<dbReference type="UniPathway" id="UPA00665"/>
<comment type="caution">
    <text evidence="13">The sequence shown here is derived from an EMBL/GenBank/DDBJ whole genome shotgun (WGS) entry which is preliminary data.</text>
</comment>
<keyword evidence="4 9" id="KW-0812">Transmembrane</keyword>
<keyword evidence="7 9" id="KW-1133">Transmembrane helix</keyword>
<name>A0A5M8QCZ5_9MICO</name>
<proteinExistence type="inferred from homology"/>
<dbReference type="NCBIfam" id="TIGR00077">
    <property type="entry name" value="lspA"/>
    <property type="match status" value="1"/>
</dbReference>
<protein>
    <recommendedName>
        <fullName evidence="9">Lipoprotein signal peptidase</fullName>
        <ecNumber evidence="9">3.4.23.36</ecNumber>
    </recommendedName>
    <alternativeName>
        <fullName evidence="9">Prolipoprotein signal peptidase</fullName>
    </alternativeName>
    <alternativeName>
        <fullName evidence="9">Signal peptidase II</fullName>
        <shortName evidence="9">SPase II</shortName>
    </alternativeName>
</protein>
<evidence type="ECO:0000256" key="3">
    <source>
        <dbReference type="ARBA" id="ARBA00022670"/>
    </source>
</evidence>
<comment type="similarity">
    <text evidence="1 9 11">Belongs to the peptidase A8 family.</text>
</comment>
<comment type="function">
    <text evidence="9 10">This protein specifically catalyzes the removal of signal peptides from prolipoproteins.</text>
</comment>
<dbReference type="PANTHER" id="PTHR33695:SF1">
    <property type="entry name" value="LIPOPROTEIN SIGNAL PEPTIDASE"/>
    <property type="match status" value="1"/>
</dbReference>
<keyword evidence="5 9" id="KW-0064">Aspartyl protease</keyword>
<comment type="catalytic activity">
    <reaction evidence="9 10">
        <text>Release of signal peptides from bacterial membrane prolipoproteins. Hydrolyzes -Xaa-Yaa-Zaa-|-(S,diacylglyceryl)Cys-, in which Xaa is hydrophobic (preferably Leu), and Yaa (Ala or Ser) and Zaa (Gly or Ala) have small, neutral side chains.</text>
        <dbReference type="EC" id="3.4.23.36"/>
    </reaction>
</comment>
<evidence type="ECO:0000256" key="4">
    <source>
        <dbReference type="ARBA" id="ARBA00022692"/>
    </source>
</evidence>
<dbReference type="GO" id="GO:0004190">
    <property type="term" value="F:aspartic-type endopeptidase activity"/>
    <property type="evidence" value="ECO:0007669"/>
    <property type="project" value="UniProtKB-UniRule"/>
</dbReference>
<evidence type="ECO:0000256" key="11">
    <source>
        <dbReference type="RuleBase" id="RU004181"/>
    </source>
</evidence>
<sequence length="213" mass="22104">MDANQTTPEAADPHESRALLADGDVTQAADMGAPSTAAHATAPPRDDRRRRRAAVLGFVVALLAVSIDQLTKVWAEATLTMGERHPLLADLLALQLAFNPGAAFSLGASATPIITVVAIAGSAVAASLTWRTTSLPWAVGLGLILGGALGNVIDRLARAPGPGRGHVVDFIAYADWFIGNVADVFVFAGMALCVILAFNGKRMRPPHAPQSIA</sequence>
<dbReference type="GO" id="GO:0006508">
    <property type="term" value="P:proteolysis"/>
    <property type="evidence" value="ECO:0007669"/>
    <property type="project" value="UniProtKB-KW"/>
</dbReference>
<keyword evidence="14" id="KW-1185">Reference proteome</keyword>
<feature type="transmembrane region" description="Helical" evidence="9">
    <location>
        <begin position="173"/>
        <end position="198"/>
    </location>
</feature>
<keyword evidence="8 9" id="KW-0472">Membrane</keyword>
<comment type="subcellular location">
    <subcellularLocation>
        <location evidence="9">Cell membrane</location>
        <topology evidence="9">Multi-pass membrane protein</topology>
    </subcellularLocation>
</comment>
<evidence type="ECO:0000256" key="6">
    <source>
        <dbReference type="ARBA" id="ARBA00022801"/>
    </source>
</evidence>
<dbReference type="PROSITE" id="PS00855">
    <property type="entry name" value="SPASE_II"/>
    <property type="match status" value="1"/>
</dbReference>
<dbReference type="Pfam" id="PF01252">
    <property type="entry name" value="Peptidase_A8"/>
    <property type="match status" value="1"/>
</dbReference>
<dbReference type="InterPro" id="IPR001872">
    <property type="entry name" value="Peptidase_A8"/>
</dbReference>
<feature type="transmembrane region" description="Helical" evidence="9">
    <location>
        <begin position="53"/>
        <end position="71"/>
    </location>
</feature>
<evidence type="ECO:0000313" key="14">
    <source>
        <dbReference type="Proteomes" id="UP000323221"/>
    </source>
</evidence>
<keyword evidence="2 9" id="KW-1003">Cell membrane</keyword>
<dbReference type="PANTHER" id="PTHR33695">
    <property type="entry name" value="LIPOPROTEIN SIGNAL PEPTIDASE"/>
    <property type="match status" value="1"/>
</dbReference>
<dbReference type="GO" id="GO:0005886">
    <property type="term" value="C:plasma membrane"/>
    <property type="evidence" value="ECO:0007669"/>
    <property type="project" value="UniProtKB-SubCell"/>
</dbReference>
<evidence type="ECO:0000313" key="13">
    <source>
        <dbReference type="EMBL" id="KAA6433915.1"/>
    </source>
</evidence>
<evidence type="ECO:0000256" key="5">
    <source>
        <dbReference type="ARBA" id="ARBA00022750"/>
    </source>
</evidence>
<dbReference type="EMBL" id="VOIR01000013">
    <property type="protein sequence ID" value="KAA6433915.1"/>
    <property type="molecule type" value="Genomic_DNA"/>
</dbReference>
<feature type="active site" evidence="9">
    <location>
        <position position="169"/>
    </location>
</feature>
<feature type="transmembrane region" description="Helical" evidence="9">
    <location>
        <begin position="102"/>
        <end position="128"/>
    </location>
</feature>